<dbReference type="AlphaFoldDB" id="A0A9W9VQK4"/>
<dbReference type="GeneID" id="81373593"/>
<accession>A0A9W9VQK4</accession>
<dbReference type="OrthoDB" id="4352075at2759"/>
<gene>
    <name evidence="2" type="ORF">N7509_009976</name>
</gene>
<organism evidence="2 3">
    <name type="scientific">Penicillium cosmopolitanum</name>
    <dbReference type="NCBI Taxonomy" id="1131564"/>
    <lineage>
        <taxon>Eukaryota</taxon>
        <taxon>Fungi</taxon>
        <taxon>Dikarya</taxon>
        <taxon>Ascomycota</taxon>
        <taxon>Pezizomycotina</taxon>
        <taxon>Eurotiomycetes</taxon>
        <taxon>Eurotiomycetidae</taxon>
        <taxon>Eurotiales</taxon>
        <taxon>Aspergillaceae</taxon>
        <taxon>Penicillium</taxon>
    </lineage>
</organism>
<feature type="region of interest" description="Disordered" evidence="1">
    <location>
        <begin position="61"/>
        <end position="158"/>
    </location>
</feature>
<dbReference type="RefSeq" id="XP_056485233.1">
    <property type="nucleotide sequence ID" value="XM_056634613.1"/>
</dbReference>
<proteinExistence type="predicted"/>
<evidence type="ECO:0000313" key="3">
    <source>
        <dbReference type="Proteomes" id="UP001147747"/>
    </source>
</evidence>
<evidence type="ECO:0000313" key="2">
    <source>
        <dbReference type="EMBL" id="KAJ5387435.1"/>
    </source>
</evidence>
<name>A0A9W9VQK4_9EURO</name>
<evidence type="ECO:0000256" key="1">
    <source>
        <dbReference type="SAM" id="MobiDB-lite"/>
    </source>
</evidence>
<reference evidence="2" key="2">
    <citation type="journal article" date="2023" name="IMA Fungus">
        <title>Comparative genomic study of the Penicillium genus elucidates a diverse pangenome and 15 lateral gene transfer events.</title>
        <authorList>
            <person name="Petersen C."/>
            <person name="Sorensen T."/>
            <person name="Nielsen M.R."/>
            <person name="Sondergaard T.E."/>
            <person name="Sorensen J.L."/>
            <person name="Fitzpatrick D.A."/>
            <person name="Frisvad J.C."/>
            <person name="Nielsen K.L."/>
        </authorList>
    </citation>
    <scope>NUCLEOTIDE SEQUENCE</scope>
    <source>
        <strain evidence="2">IBT 29677</strain>
    </source>
</reference>
<comment type="caution">
    <text evidence="2">The sequence shown here is derived from an EMBL/GenBank/DDBJ whole genome shotgun (WGS) entry which is preliminary data.</text>
</comment>
<reference evidence="2" key="1">
    <citation type="submission" date="2022-12" db="EMBL/GenBank/DDBJ databases">
        <authorList>
            <person name="Petersen C."/>
        </authorList>
    </citation>
    <scope>NUCLEOTIDE SEQUENCE</scope>
    <source>
        <strain evidence="2">IBT 29677</strain>
    </source>
</reference>
<keyword evidence="3" id="KW-1185">Reference proteome</keyword>
<dbReference type="Proteomes" id="UP001147747">
    <property type="component" value="Unassembled WGS sequence"/>
</dbReference>
<sequence>MMPMIKPSIKPYASSFPYASGMFVSSSSAAPSYSPSYGYAYDNEYAGAPTPSANNYYMASTTPTHRPGHDLHLHQAPPHAANPRPAGHGSAVAPDGHIGVPAGGMGVPPSAQAPEPLNAGRSESESESEEQSEEMSNPNAGDQSDIAPTAPLAPGTNVAPVQVHDTFGADKGNSFCLGQCFASAEEAQCGPPYGSPVLQSEGCYTCCFSPNDDF</sequence>
<protein>
    <submittedName>
        <fullName evidence="2">Uncharacterized protein</fullName>
    </submittedName>
</protein>
<dbReference type="EMBL" id="JAPZBU010000009">
    <property type="protein sequence ID" value="KAJ5387435.1"/>
    <property type="molecule type" value="Genomic_DNA"/>
</dbReference>